<dbReference type="AlphaFoldDB" id="A0AAD6LN68"/>
<feature type="compositionally biased region" description="Polar residues" evidence="1">
    <location>
        <begin position="208"/>
        <end position="244"/>
    </location>
</feature>
<reference evidence="2" key="1">
    <citation type="journal article" date="2023" name="Mol. Ecol. Resour.">
        <title>Chromosome-level genome assembly of a triploid poplar Populus alba 'Berolinensis'.</title>
        <authorList>
            <person name="Chen S."/>
            <person name="Yu Y."/>
            <person name="Wang X."/>
            <person name="Wang S."/>
            <person name="Zhang T."/>
            <person name="Zhou Y."/>
            <person name="He R."/>
            <person name="Meng N."/>
            <person name="Wang Y."/>
            <person name="Liu W."/>
            <person name="Liu Z."/>
            <person name="Liu J."/>
            <person name="Guo Q."/>
            <person name="Huang H."/>
            <person name="Sederoff R.R."/>
            <person name="Wang G."/>
            <person name="Qu G."/>
            <person name="Chen S."/>
        </authorList>
    </citation>
    <scope>NUCLEOTIDE SEQUENCE</scope>
    <source>
        <strain evidence="2">SC-2020</strain>
    </source>
</reference>
<feature type="region of interest" description="Disordered" evidence="1">
    <location>
        <begin position="322"/>
        <end position="388"/>
    </location>
</feature>
<feature type="compositionally biased region" description="Polar residues" evidence="1">
    <location>
        <begin position="342"/>
        <end position="372"/>
    </location>
</feature>
<evidence type="ECO:0000313" key="2">
    <source>
        <dbReference type="EMBL" id="KAJ6970174.1"/>
    </source>
</evidence>
<gene>
    <name evidence="2" type="ORF">NC653_034675</name>
</gene>
<protein>
    <submittedName>
        <fullName evidence="2">Uncharacterized protein</fullName>
    </submittedName>
</protein>
<feature type="compositionally biased region" description="Polar residues" evidence="1">
    <location>
        <begin position="22"/>
        <end position="44"/>
    </location>
</feature>
<feature type="compositionally biased region" description="Polar residues" evidence="1">
    <location>
        <begin position="1"/>
        <end position="10"/>
    </location>
</feature>
<feature type="compositionally biased region" description="Polar residues" evidence="1">
    <location>
        <begin position="442"/>
        <end position="459"/>
    </location>
</feature>
<comment type="caution">
    <text evidence="2">The sequence shown here is derived from an EMBL/GenBank/DDBJ whole genome shotgun (WGS) entry which is preliminary data.</text>
</comment>
<name>A0AAD6LN68_9ROSI</name>
<accession>A0AAD6LN68</accession>
<feature type="compositionally biased region" description="Basic and acidic residues" evidence="1">
    <location>
        <begin position="324"/>
        <end position="336"/>
    </location>
</feature>
<feature type="region of interest" description="Disordered" evidence="1">
    <location>
        <begin position="438"/>
        <end position="459"/>
    </location>
</feature>
<proteinExistence type="predicted"/>
<feature type="region of interest" description="Disordered" evidence="1">
    <location>
        <begin position="1"/>
        <end position="69"/>
    </location>
</feature>
<dbReference type="Proteomes" id="UP001164929">
    <property type="component" value="Chromosome 15"/>
</dbReference>
<evidence type="ECO:0000313" key="3">
    <source>
        <dbReference type="Proteomes" id="UP001164929"/>
    </source>
</evidence>
<dbReference type="EMBL" id="JAQIZT010000015">
    <property type="protein sequence ID" value="KAJ6970174.1"/>
    <property type="molecule type" value="Genomic_DNA"/>
</dbReference>
<feature type="region of interest" description="Disordered" evidence="1">
    <location>
        <begin position="200"/>
        <end position="278"/>
    </location>
</feature>
<keyword evidence="3" id="KW-1185">Reference proteome</keyword>
<sequence length="538" mass="58742">MVTLSITPSESETHESKLRSSHLVNRTSNSSESRPSAQRCSRTISLGREPHPHPNGFLPSGQRAAEGSHQQLPLVLDCDIKSARKPAANHLSNLANSIESRPSAQHCSKVISLGREPHPHPNEFLPSGQRAAEGLLPSSTAVEERQEPTSSTHQLITTLPGEAQLHEAAPNQPLGPYHPSGEQCLQPALPAASRIIQPASRRAANPAAYSSNNRLAPKNQQGTKHPSRQTPPTTCTSNNKQQPATRRAANPAAYSSSRRASTHGEDHTKKEHIKLRKAAIGVPPREVKIIITSSSSTKEVIQGHVQPPSIVKRIIPKSFQQEHGNLRDNDPSDPSHKGYQRPIQQRQNRSKTNNSQKRARQATSSRQLTPRSTKAKLHEGRASQRISPPIYQFGETELRRRGGGDALSHLLASAENPEARWSKTHLISTIEAEESIEAAPGMNSSSSQETVDPSIIPTTEMSGRVGKRLRCEEFGRGTGPRQFRRKDDKTETPSVLASHGFCSVESKGGDTKIAVYRDPHKWVTKKETAIGNYGAAAH</sequence>
<organism evidence="2 3">
    <name type="scientific">Populus alba x Populus x berolinensis</name>
    <dbReference type="NCBI Taxonomy" id="444605"/>
    <lineage>
        <taxon>Eukaryota</taxon>
        <taxon>Viridiplantae</taxon>
        <taxon>Streptophyta</taxon>
        <taxon>Embryophyta</taxon>
        <taxon>Tracheophyta</taxon>
        <taxon>Spermatophyta</taxon>
        <taxon>Magnoliopsida</taxon>
        <taxon>eudicotyledons</taxon>
        <taxon>Gunneridae</taxon>
        <taxon>Pentapetalae</taxon>
        <taxon>rosids</taxon>
        <taxon>fabids</taxon>
        <taxon>Malpighiales</taxon>
        <taxon>Salicaceae</taxon>
        <taxon>Saliceae</taxon>
        <taxon>Populus</taxon>
    </lineage>
</organism>
<evidence type="ECO:0000256" key="1">
    <source>
        <dbReference type="SAM" id="MobiDB-lite"/>
    </source>
</evidence>